<dbReference type="EMBL" id="QMQA01000389">
    <property type="protein sequence ID" value="RLE09052.1"/>
    <property type="molecule type" value="Genomic_DNA"/>
</dbReference>
<dbReference type="SUPFAM" id="SSF109604">
    <property type="entry name" value="HD-domain/PDEase-like"/>
    <property type="match status" value="1"/>
</dbReference>
<evidence type="ECO:0000259" key="1">
    <source>
        <dbReference type="PROSITE" id="PS51831"/>
    </source>
</evidence>
<comment type="caution">
    <text evidence="2">The sequence shown here is derived from an EMBL/GenBank/DDBJ whole genome shotgun (WGS) entry which is preliminary data.</text>
</comment>
<dbReference type="InterPro" id="IPR006674">
    <property type="entry name" value="HD_domain"/>
</dbReference>
<accession>A0A662D7G1</accession>
<protein>
    <recommendedName>
        <fullName evidence="1">HD domain-containing protein</fullName>
    </recommendedName>
</protein>
<organism evidence="2 3">
    <name type="scientific">Aerophobetes bacterium</name>
    <dbReference type="NCBI Taxonomy" id="2030807"/>
    <lineage>
        <taxon>Bacteria</taxon>
        <taxon>Candidatus Aerophobota</taxon>
    </lineage>
</organism>
<dbReference type="PANTHER" id="PTHR11373">
    <property type="entry name" value="DEOXYNUCLEOSIDE TRIPHOSPHATE TRIPHOSPHOHYDROLASE"/>
    <property type="match status" value="1"/>
</dbReference>
<dbReference type="AlphaFoldDB" id="A0A662D7G1"/>
<feature type="domain" description="HD" evidence="1">
    <location>
        <begin position="50"/>
        <end position="152"/>
    </location>
</feature>
<dbReference type="PANTHER" id="PTHR11373:SF4">
    <property type="entry name" value="DEOXYNUCLEOSIDE TRIPHOSPHATE TRIPHOSPHOHYDROLASE SAMHD1"/>
    <property type="match status" value="1"/>
</dbReference>
<dbReference type="PROSITE" id="PS51831">
    <property type="entry name" value="HD"/>
    <property type="match status" value="1"/>
</dbReference>
<gene>
    <name evidence="2" type="ORF">DRJ04_10220</name>
</gene>
<dbReference type="InterPro" id="IPR003607">
    <property type="entry name" value="HD/PDEase_dom"/>
</dbReference>
<dbReference type="SMART" id="SM00471">
    <property type="entry name" value="HDc"/>
    <property type="match status" value="1"/>
</dbReference>
<dbReference type="GO" id="GO:0008832">
    <property type="term" value="F:dGTPase activity"/>
    <property type="evidence" value="ECO:0007669"/>
    <property type="project" value="TreeGrafter"/>
</dbReference>
<proteinExistence type="predicted"/>
<dbReference type="Pfam" id="PF01966">
    <property type="entry name" value="HD"/>
    <property type="match status" value="1"/>
</dbReference>
<dbReference type="Proteomes" id="UP000280417">
    <property type="component" value="Unassembled WGS sequence"/>
</dbReference>
<dbReference type="CDD" id="cd00077">
    <property type="entry name" value="HDc"/>
    <property type="match status" value="1"/>
</dbReference>
<evidence type="ECO:0000313" key="3">
    <source>
        <dbReference type="Proteomes" id="UP000280417"/>
    </source>
</evidence>
<name>A0A662D7G1_UNCAE</name>
<sequence length="324" mass="37684">MIVHDVSYGRIEITDPLVIELLNTKPMQRLKRISQHGAWKFIKPSIKLSRFDHSIGVYHLLGFFGASRKERLAGLLHDIAHTAFSHVGDYVFGRCEDQEYHEEIVEKIMIHSEIPEILENAGFDAIELLDTRRFSLLERPIPDLCADRLDYFFKDAVLFGICTPEDIRFFLGNLKVWSNEIIVNDPEAARKMALCFLECAEKYWASPVQAVSYQLLADSIRIAMKKNLMRIDDLLKTDDEVWEILKNSGDPEIHNKISLLSPDINAVIDEKNYEYYVKTKARFIDPKILAEGKIMRVSDMFEEIKHRIENFRTRVSQGYYVRLI</sequence>
<dbReference type="Gene3D" id="1.10.3210.10">
    <property type="entry name" value="Hypothetical protein af1432"/>
    <property type="match status" value="1"/>
</dbReference>
<evidence type="ECO:0000313" key="2">
    <source>
        <dbReference type="EMBL" id="RLE09052.1"/>
    </source>
</evidence>
<dbReference type="InterPro" id="IPR050135">
    <property type="entry name" value="dGTPase-like"/>
</dbReference>
<dbReference type="GO" id="GO:0006203">
    <property type="term" value="P:dGTP catabolic process"/>
    <property type="evidence" value="ECO:0007669"/>
    <property type="project" value="TreeGrafter"/>
</dbReference>
<reference evidence="2 3" key="1">
    <citation type="submission" date="2018-06" db="EMBL/GenBank/DDBJ databases">
        <title>Extensive metabolic versatility and redundancy in microbially diverse, dynamic hydrothermal sediments.</title>
        <authorList>
            <person name="Dombrowski N."/>
            <person name="Teske A."/>
            <person name="Baker B.J."/>
        </authorList>
    </citation>
    <scope>NUCLEOTIDE SEQUENCE [LARGE SCALE GENOMIC DNA]</scope>
    <source>
        <strain evidence="2">B3_G15</strain>
    </source>
</reference>